<dbReference type="PANTHER" id="PTHR11993:SF10">
    <property type="entry name" value="NADH DEHYDROGENASE [UBIQUINONE] IRON-SULFUR PROTEIN 2, MITOCHONDRIAL"/>
    <property type="match status" value="1"/>
</dbReference>
<dbReference type="EMBL" id="CP007514">
    <property type="protein sequence ID" value="AHY46855.1"/>
    <property type="molecule type" value="Genomic_DNA"/>
</dbReference>
<dbReference type="Proteomes" id="UP001281130">
    <property type="component" value="Unassembled WGS sequence"/>
</dbReference>
<comment type="catalytic activity">
    <reaction evidence="2">
        <text>a quinone + NADH + 5 H(+)(in) = a quinol + NAD(+) + 4 H(+)(out)</text>
        <dbReference type="Rhea" id="RHEA:57888"/>
        <dbReference type="ChEBI" id="CHEBI:15378"/>
        <dbReference type="ChEBI" id="CHEBI:24646"/>
        <dbReference type="ChEBI" id="CHEBI:57540"/>
        <dbReference type="ChEBI" id="CHEBI:57945"/>
        <dbReference type="ChEBI" id="CHEBI:132124"/>
    </reaction>
</comment>
<keyword evidence="6" id="KW-1185">Reference proteome</keyword>
<dbReference type="InterPro" id="IPR029014">
    <property type="entry name" value="NiFe-Hase_large"/>
</dbReference>
<keyword evidence="4" id="KW-0830">Ubiquinone</keyword>
<name>A0A023X4C3_RUBRA</name>
<accession>A0A023X4C3</accession>
<evidence type="ECO:0000259" key="3">
    <source>
        <dbReference type="Pfam" id="PF00346"/>
    </source>
</evidence>
<dbReference type="GO" id="GO:0005886">
    <property type="term" value="C:plasma membrane"/>
    <property type="evidence" value="ECO:0007669"/>
    <property type="project" value="UniProtKB-SubCell"/>
</dbReference>
<dbReference type="Gene3D" id="1.10.645.10">
    <property type="entry name" value="Cytochrome-c3 Hydrogenase, chain B"/>
    <property type="match status" value="1"/>
</dbReference>
<organism evidence="4 6">
    <name type="scientific">Rubrobacter radiotolerans</name>
    <name type="common">Arthrobacter radiotolerans</name>
    <dbReference type="NCBI Taxonomy" id="42256"/>
    <lineage>
        <taxon>Bacteria</taxon>
        <taxon>Bacillati</taxon>
        <taxon>Actinomycetota</taxon>
        <taxon>Rubrobacteria</taxon>
        <taxon>Rubrobacterales</taxon>
        <taxon>Rubrobacteraceae</taxon>
        <taxon>Rubrobacter</taxon>
    </lineage>
</organism>
<dbReference type="GO" id="GO:0050136">
    <property type="term" value="F:NADH dehydrogenase (quinone) (non-electrogenic) activity"/>
    <property type="evidence" value="ECO:0007669"/>
    <property type="project" value="UniProtKB-UniRule"/>
</dbReference>
<keyword evidence="2" id="KW-1003">Cell membrane</keyword>
<comment type="function">
    <text evidence="2">NDH-1 shuttles electrons from NADH, via FMN and iron-sulfur (Fe-S) centers, to quinones in the respiratory chain. The immediate electron acceptor for the enzyme in this species is believed to be a menaquinone. Couples the redox reaction to proton translocation (for every two electrons transferred, four hydrogen ions are translocated across the cytoplasmic membrane), and thus conserves the redox energy in a proton gradient.</text>
</comment>
<protein>
    <recommendedName>
        <fullName evidence="2">NADH-quinone oxidoreductase subunit D</fullName>
        <ecNumber evidence="2">7.1.1.-</ecNumber>
    </recommendedName>
    <alternativeName>
        <fullName evidence="2">NADH dehydrogenase I subunit D</fullName>
    </alternativeName>
    <alternativeName>
        <fullName evidence="2">NDH-1 subunit D</fullName>
    </alternativeName>
</protein>
<gene>
    <name evidence="2" type="primary">nuoD</name>
    <name evidence="4" type="ORF">RradSPS_1572</name>
    <name evidence="5" type="ORF">SIL72_09515</name>
</gene>
<reference evidence="5" key="2">
    <citation type="submission" date="2023-11" db="EMBL/GenBank/DDBJ databases">
        <title>MicrobeMod: A computational toolkit for identifying prokaryotic methylation and restriction-modification with nanopore sequencing.</title>
        <authorList>
            <person name="Crits-Christoph A."/>
            <person name="Kang S.C."/>
            <person name="Lee H."/>
            <person name="Ostrov N."/>
        </authorList>
    </citation>
    <scope>NUCLEOTIDE SEQUENCE</scope>
    <source>
        <strain evidence="5">ATCC 51242</strain>
    </source>
</reference>
<dbReference type="EC" id="7.1.1.-" evidence="2"/>
<dbReference type="STRING" id="42256.RradSPS_1572"/>
<evidence type="ECO:0000313" key="4">
    <source>
        <dbReference type="EMBL" id="AHY46855.1"/>
    </source>
</evidence>
<reference evidence="4 6" key="1">
    <citation type="submission" date="2014-03" db="EMBL/GenBank/DDBJ databases">
        <title>Complete genome sequence of the Radio-Resistant Rubrobacter radiotolerans RSPS-4.</title>
        <authorList>
            <person name="Egas C.C."/>
            <person name="Barroso C.C."/>
            <person name="Froufe H.J.C."/>
            <person name="Pacheco J.J."/>
            <person name="Albuquerque L.L."/>
            <person name="da Costa M.M.S."/>
        </authorList>
    </citation>
    <scope>NUCLEOTIDE SEQUENCE [LARGE SCALE GENOMIC DNA]</scope>
    <source>
        <strain evidence="4 6">RSPS-4</strain>
    </source>
</reference>
<dbReference type="PANTHER" id="PTHR11993">
    <property type="entry name" value="NADH-UBIQUINONE OXIDOREDUCTASE 49 KDA SUBUNIT"/>
    <property type="match status" value="1"/>
</dbReference>
<comment type="similarity">
    <text evidence="2">Belongs to the complex I 49 kDa subunit family.</text>
</comment>
<comment type="subunit">
    <text evidence="2">NDH-1 is composed of 14 different subunits. Subunits NuoB, C, D, E, F, and G constitute the peripheral sector of the complex.</text>
</comment>
<dbReference type="Proteomes" id="UP000025229">
    <property type="component" value="Chromosome"/>
</dbReference>
<evidence type="ECO:0000313" key="6">
    <source>
        <dbReference type="Proteomes" id="UP000025229"/>
    </source>
</evidence>
<keyword evidence="2" id="KW-0472">Membrane</keyword>
<dbReference type="InterPro" id="IPR001135">
    <property type="entry name" value="NADH_Q_OxRdtase_suD"/>
</dbReference>
<dbReference type="HAMAP" id="MF_01358">
    <property type="entry name" value="NDH1_NuoD"/>
    <property type="match status" value="1"/>
</dbReference>
<keyword evidence="1 2" id="KW-0874">Quinone</keyword>
<dbReference type="PATRIC" id="fig|42256.3.peg.1590"/>
<dbReference type="Pfam" id="PF00346">
    <property type="entry name" value="Complex1_49kDa"/>
    <property type="match status" value="2"/>
</dbReference>
<dbReference type="AlphaFoldDB" id="A0A023X4C3"/>
<keyword evidence="2" id="KW-0813">Transport</keyword>
<keyword evidence="2" id="KW-0520">NAD</keyword>
<feature type="domain" description="NADH-quinone oxidoreductase subunit D" evidence="3">
    <location>
        <begin position="323"/>
        <end position="396"/>
    </location>
</feature>
<dbReference type="OrthoDB" id="9801496at2"/>
<dbReference type="KEGG" id="rrd:RradSPS_1572"/>
<evidence type="ECO:0000256" key="2">
    <source>
        <dbReference type="HAMAP-Rule" id="MF_01358"/>
    </source>
</evidence>
<evidence type="ECO:0000313" key="5">
    <source>
        <dbReference type="EMBL" id="MDX5894261.1"/>
    </source>
</evidence>
<dbReference type="eggNOG" id="COG0649">
    <property type="taxonomic scope" value="Bacteria"/>
</dbReference>
<feature type="domain" description="NADH-quinone oxidoreductase subunit D" evidence="3">
    <location>
        <begin position="151"/>
        <end position="321"/>
    </location>
</feature>
<dbReference type="GO" id="GO:0051287">
    <property type="term" value="F:NAD binding"/>
    <property type="evidence" value="ECO:0007669"/>
    <property type="project" value="InterPro"/>
</dbReference>
<comment type="subcellular location">
    <subcellularLocation>
        <location evidence="2">Cell membrane</location>
        <topology evidence="2">Peripheral membrane protein</topology>
        <orientation evidence="2">Cytoplasmic side</orientation>
    </subcellularLocation>
</comment>
<dbReference type="GO" id="GO:0048038">
    <property type="term" value="F:quinone binding"/>
    <property type="evidence" value="ECO:0007669"/>
    <property type="project" value="UniProtKB-KW"/>
</dbReference>
<evidence type="ECO:0000256" key="1">
    <source>
        <dbReference type="ARBA" id="ARBA00022719"/>
    </source>
</evidence>
<keyword evidence="2" id="KW-1278">Translocase</keyword>
<dbReference type="EMBL" id="JAWXXX010000001">
    <property type="protein sequence ID" value="MDX5894261.1"/>
    <property type="molecule type" value="Genomic_DNA"/>
</dbReference>
<dbReference type="HOGENOM" id="CLU_015134_1_2_11"/>
<dbReference type="RefSeq" id="WP_051589570.1">
    <property type="nucleotide sequence ID" value="NZ_CP007514.1"/>
</dbReference>
<sequence>MLGERRGQRTGALVLSGRQSARLADPDIRDEFGLEAMDMNMGPQHPAMHGLLRLILELDGETVVRCDPVMGYLHRSQEKIAENRMYPQVIPLTDRLDYLASMFNEHGYCLAVEDLLDVEIPPRAEYLRVLVSELMRLASHIPSLGFLMLELGAFTPILYAFREREKVQSFFEAICGARMMFHYIRIGGVKADVPPGLLEEIYEYVDGLGARFQSDIVDLIVGNEIYVSRTRGVGRMTPEQAVEIGVTGPPLRGTGVSFDARRDYPYSVYPELDFDVITDEAGDVAASYRVRIGEVFESIRLIKQVIEKMPEGAVLGDTGRRLRPKEGDGFGRVESPRGEFAVHIVSDGSDSPYRVHYRDPSFANMMLLQEIVPGHYLPDIMPIMGMIDPVSGGWDK</sequence>
<proteinExistence type="inferred from homology"/>
<dbReference type="InterPro" id="IPR022885">
    <property type="entry name" value="NDH1_su_D/H"/>
</dbReference>
<dbReference type="SUPFAM" id="SSF56762">
    <property type="entry name" value="HydB/Nqo4-like"/>
    <property type="match status" value="1"/>
</dbReference>